<name>A0A1Q2HSU2_9BACT</name>
<keyword evidence="3" id="KW-0732">Signal</keyword>
<dbReference type="CDD" id="cd16027">
    <property type="entry name" value="SGSH"/>
    <property type="match status" value="1"/>
</dbReference>
<dbReference type="EC" id="3.1.6.1" evidence="5"/>
<evidence type="ECO:0000256" key="2">
    <source>
        <dbReference type="ARBA" id="ARBA00022801"/>
    </source>
</evidence>
<accession>A0A1Q2HSU2</accession>
<feature type="domain" description="Sulfatase N-terminal" evidence="4">
    <location>
        <begin position="33"/>
        <end position="310"/>
    </location>
</feature>
<evidence type="ECO:0000313" key="5">
    <source>
        <dbReference type="EMBL" id="AQQ10344.1"/>
    </source>
</evidence>
<evidence type="ECO:0000259" key="4">
    <source>
        <dbReference type="Pfam" id="PF00884"/>
    </source>
</evidence>
<dbReference type="Proteomes" id="UP000188273">
    <property type="component" value="Chromosome"/>
</dbReference>
<protein>
    <submittedName>
        <fullName evidence="5">Arylsulfatase</fullName>
        <ecNumber evidence="5">3.1.6.1</ecNumber>
    </submittedName>
</protein>
<sequence precursor="true">MQSRRSFLKNAVGLGIAGLAGNVFSAQGGQDMPNFLWLTIEDTSYYQFGCYGNETVETPNIDSLAERGIKFTNAWSTGPQCSPARSSLITGCYATKYGMDFHRRRFKTPDGIFYPNYLREIGYYCTNNKKTDYNTKQNHWEMWDECWKKASYDSGKRPKGKPFFSIFNTMATHMGRVRSFTLEGRRDFSKDGIMPRKLDLPEHVPDIEETRSDYAFHLEGVQDIDKWVGIFLKHLREKDLAEDTIIFFYSDHGGCLPRGKGFVYDTGLHIPLIIYVPPKWQHLVEFEPGTVSDRLVGFVDFAPTIFSIIGERKPSHMQGKAFMGKYAEPPREYQFGFRCNQSAHYDPARTVTDGKYKYIRSYIPHKPRCLRNFYQWGMPANLGWDEYVLSGGKNDEWLQPYRPGPYEMLFDVEKDPKELNNLAEDSKHKQKLIELRGKISEHIRESGDLGFFPESTRDKSIDLYSWVRKTDYPLDELHKAAEQASEAKTYYKSSFSERLKSKYPSVKFWGAVGFAEIASKNELSAEMCPTELQKAMDDENEQVAMMAAEACCYYGKYEKALDKLVDSLIEDKSNYAFASLETMTWHEKTKQKLMEKAELFEKHKNDTKVRAILINLGKLPVSELYTEKNKEKGIEVNKDRRELKPTP</sequence>
<proteinExistence type="inferred from homology"/>
<dbReference type="InterPro" id="IPR017850">
    <property type="entry name" value="Alkaline_phosphatase_core_sf"/>
</dbReference>
<dbReference type="InterPro" id="IPR050738">
    <property type="entry name" value="Sulfatase"/>
</dbReference>
<feature type="signal peptide" evidence="3">
    <location>
        <begin position="1"/>
        <end position="25"/>
    </location>
</feature>
<dbReference type="EMBL" id="CP019633">
    <property type="protein sequence ID" value="AQQ10344.1"/>
    <property type="molecule type" value="Genomic_DNA"/>
</dbReference>
<evidence type="ECO:0000313" key="6">
    <source>
        <dbReference type="Proteomes" id="UP000188273"/>
    </source>
</evidence>
<dbReference type="GO" id="GO:0004065">
    <property type="term" value="F:arylsulfatase activity"/>
    <property type="evidence" value="ECO:0007669"/>
    <property type="project" value="UniProtKB-EC"/>
</dbReference>
<dbReference type="PROSITE" id="PS51318">
    <property type="entry name" value="TAT"/>
    <property type="match status" value="1"/>
</dbReference>
<dbReference type="RefSeq" id="WP_077541465.1">
    <property type="nucleotide sequence ID" value="NZ_CP019633.1"/>
</dbReference>
<dbReference type="OrthoDB" id="249371at2"/>
<dbReference type="InterPro" id="IPR006311">
    <property type="entry name" value="TAT_signal"/>
</dbReference>
<organism evidence="5 6">
    <name type="scientific">Sedimentisphaera cyanobacteriorum</name>
    <dbReference type="NCBI Taxonomy" id="1940790"/>
    <lineage>
        <taxon>Bacteria</taxon>
        <taxon>Pseudomonadati</taxon>
        <taxon>Planctomycetota</taxon>
        <taxon>Phycisphaerae</taxon>
        <taxon>Sedimentisphaerales</taxon>
        <taxon>Sedimentisphaeraceae</taxon>
        <taxon>Sedimentisphaera</taxon>
    </lineage>
</organism>
<dbReference type="SUPFAM" id="SSF53649">
    <property type="entry name" value="Alkaline phosphatase-like"/>
    <property type="match status" value="1"/>
</dbReference>
<keyword evidence="2 5" id="KW-0378">Hydrolase</keyword>
<evidence type="ECO:0000256" key="1">
    <source>
        <dbReference type="ARBA" id="ARBA00008779"/>
    </source>
</evidence>
<dbReference type="Gene3D" id="3.40.720.10">
    <property type="entry name" value="Alkaline Phosphatase, subunit A"/>
    <property type="match status" value="1"/>
</dbReference>
<gene>
    <name evidence="5" type="ORF">L21SP3_02176</name>
</gene>
<dbReference type="Pfam" id="PF00884">
    <property type="entry name" value="Sulfatase"/>
    <property type="match status" value="1"/>
</dbReference>
<dbReference type="STRING" id="1940790.L21SP3_02176"/>
<feature type="chain" id="PRO_5012003948" evidence="3">
    <location>
        <begin position="26"/>
        <end position="647"/>
    </location>
</feature>
<dbReference type="PANTHER" id="PTHR42693:SF53">
    <property type="entry name" value="ENDO-4-O-SULFATASE"/>
    <property type="match status" value="1"/>
</dbReference>
<dbReference type="AlphaFoldDB" id="A0A1Q2HSU2"/>
<dbReference type="KEGG" id="pbu:L21SP3_02176"/>
<reference evidence="6" key="1">
    <citation type="submission" date="2017-02" db="EMBL/GenBank/DDBJ databases">
        <title>Comparative genomics and description of representatives of a novel lineage of planctomycetes thriving in anoxic sediments.</title>
        <authorList>
            <person name="Spring S."/>
            <person name="Bunk B."/>
            <person name="Sproer C."/>
            <person name="Klenk H.-P."/>
        </authorList>
    </citation>
    <scope>NUCLEOTIDE SEQUENCE [LARGE SCALE GENOMIC DNA]</scope>
    <source>
        <strain evidence="6">L21-RPul-D3</strain>
    </source>
</reference>
<dbReference type="InterPro" id="IPR000917">
    <property type="entry name" value="Sulfatase_N"/>
</dbReference>
<evidence type="ECO:0000256" key="3">
    <source>
        <dbReference type="SAM" id="SignalP"/>
    </source>
</evidence>
<comment type="similarity">
    <text evidence="1">Belongs to the sulfatase family.</text>
</comment>
<dbReference type="PANTHER" id="PTHR42693">
    <property type="entry name" value="ARYLSULFATASE FAMILY MEMBER"/>
    <property type="match status" value="1"/>
</dbReference>
<keyword evidence="6" id="KW-1185">Reference proteome</keyword>